<proteinExistence type="predicted"/>
<keyword evidence="1" id="KW-0812">Transmembrane</keyword>
<feature type="transmembrane region" description="Helical" evidence="1">
    <location>
        <begin position="182"/>
        <end position="206"/>
    </location>
</feature>
<organism evidence="2 3">
    <name type="scientific">Rohdeia mirabilis</name>
    <dbReference type="NCBI Taxonomy" id="2528008"/>
    <lineage>
        <taxon>Bacteria</taxon>
        <taxon>Pseudomonadati</taxon>
        <taxon>Planctomycetota</taxon>
        <taxon>Planctomycetia</taxon>
        <taxon>Planctomycetia incertae sedis</taxon>
        <taxon>Rohdeia</taxon>
    </lineage>
</organism>
<feature type="transmembrane region" description="Helical" evidence="1">
    <location>
        <begin position="87"/>
        <end position="107"/>
    </location>
</feature>
<gene>
    <name evidence="2" type="ORF">Pla163_08520</name>
</gene>
<evidence type="ECO:0008006" key="4">
    <source>
        <dbReference type="Google" id="ProtNLM"/>
    </source>
</evidence>
<sequence length="214" mass="22896">MTDPTTDAPTHVLAATLKARAAAAIVASCAAAGLLLRVHLAASEHGSHLAGIAHLSQFFTILSNVLVLLLMVALARGTRLPRSLFEPTLVAIVAVGLIYHVLLAHLWSPQGLSLVADQTVHTVVPGLVLLWWALFDPPVRASWATAWRCTVWPLVYCAYALLRAESSGFYPYPFLDPTHLGWGGLFVSVLGLSAAFLVLGLLLVAAGRLRLRLV</sequence>
<reference evidence="2 3" key="1">
    <citation type="submission" date="2019-02" db="EMBL/GenBank/DDBJ databases">
        <title>Deep-cultivation of Planctomycetes and their phenomic and genomic characterization uncovers novel biology.</title>
        <authorList>
            <person name="Wiegand S."/>
            <person name="Jogler M."/>
            <person name="Boedeker C."/>
            <person name="Pinto D."/>
            <person name="Vollmers J."/>
            <person name="Rivas-Marin E."/>
            <person name="Kohn T."/>
            <person name="Peeters S.H."/>
            <person name="Heuer A."/>
            <person name="Rast P."/>
            <person name="Oberbeckmann S."/>
            <person name="Bunk B."/>
            <person name="Jeske O."/>
            <person name="Meyerdierks A."/>
            <person name="Storesund J.E."/>
            <person name="Kallscheuer N."/>
            <person name="Luecker S."/>
            <person name="Lage O.M."/>
            <person name="Pohl T."/>
            <person name="Merkel B.J."/>
            <person name="Hornburger P."/>
            <person name="Mueller R.-W."/>
            <person name="Bruemmer F."/>
            <person name="Labrenz M."/>
            <person name="Spormann A.M."/>
            <person name="Op den Camp H."/>
            <person name="Overmann J."/>
            <person name="Amann R."/>
            <person name="Jetten M.S.M."/>
            <person name="Mascher T."/>
            <person name="Medema M.H."/>
            <person name="Devos D.P."/>
            <person name="Kaster A.-K."/>
            <person name="Ovreas L."/>
            <person name="Rohde M."/>
            <person name="Galperin M.Y."/>
            <person name="Jogler C."/>
        </authorList>
    </citation>
    <scope>NUCLEOTIDE SEQUENCE [LARGE SCALE GENOMIC DNA]</scope>
    <source>
        <strain evidence="2 3">Pla163</strain>
    </source>
</reference>
<evidence type="ECO:0000256" key="1">
    <source>
        <dbReference type="SAM" id="Phobius"/>
    </source>
</evidence>
<feature type="transmembrane region" description="Helical" evidence="1">
    <location>
        <begin position="119"/>
        <end position="135"/>
    </location>
</feature>
<dbReference type="InterPro" id="IPR049713">
    <property type="entry name" value="Pr6Pr-like"/>
</dbReference>
<dbReference type="RefSeq" id="WP_145184007.1">
    <property type="nucleotide sequence ID" value="NZ_CP036290.1"/>
</dbReference>
<evidence type="ECO:0000313" key="2">
    <source>
        <dbReference type="EMBL" id="QDU83751.1"/>
    </source>
</evidence>
<dbReference type="NCBIfam" id="NF038065">
    <property type="entry name" value="Pr6Pr"/>
    <property type="match status" value="1"/>
</dbReference>
<feature type="transmembrane region" description="Helical" evidence="1">
    <location>
        <begin position="142"/>
        <end position="162"/>
    </location>
</feature>
<keyword evidence="1" id="KW-0472">Membrane</keyword>
<keyword evidence="3" id="KW-1185">Reference proteome</keyword>
<evidence type="ECO:0000313" key="3">
    <source>
        <dbReference type="Proteomes" id="UP000319342"/>
    </source>
</evidence>
<dbReference type="EMBL" id="CP036290">
    <property type="protein sequence ID" value="QDU83751.1"/>
    <property type="molecule type" value="Genomic_DNA"/>
</dbReference>
<protein>
    <recommendedName>
        <fullName evidence="4">FAR-17a/AIG1-like protein</fullName>
    </recommendedName>
</protein>
<dbReference type="AlphaFoldDB" id="A0A518CWZ5"/>
<accession>A0A518CWZ5</accession>
<feature type="transmembrane region" description="Helical" evidence="1">
    <location>
        <begin position="21"/>
        <end position="40"/>
    </location>
</feature>
<feature type="transmembrane region" description="Helical" evidence="1">
    <location>
        <begin position="52"/>
        <end position="75"/>
    </location>
</feature>
<dbReference type="OrthoDB" id="9809977at2"/>
<dbReference type="Proteomes" id="UP000319342">
    <property type="component" value="Chromosome"/>
</dbReference>
<keyword evidence="1" id="KW-1133">Transmembrane helix</keyword>
<name>A0A518CWZ5_9BACT</name>